<proteinExistence type="predicted"/>
<geneLocation type="plasmid" evidence="1">
    <name>unnamed1</name>
</geneLocation>
<evidence type="ECO:0000313" key="1">
    <source>
        <dbReference type="EMBL" id="APC19574.1"/>
    </source>
</evidence>
<dbReference type="Proteomes" id="UP000182567">
    <property type="component" value="Plasmid unnamed1"/>
</dbReference>
<keyword evidence="1" id="KW-0614">Plasmid</keyword>
<gene>
    <name evidence="1" type="ORF">BLL42_28075</name>
</gene>
<evidence type="ECO:0000313" key="2">
    <source>
        <dbReference type="Proteomes" id="UP000182567"/>
    </source>
</evidence>
<accession>A0A1J0EUA3</accession>
<dbReference type="EMBL" id="CP017887">
    <property type="protein sequence ID" value="APC19574.1"/>
    <property type="molecule type" value="Genomic_DNA"/>
</dbReference>
<dbReference type="AlphaFoldDB" id="A0A1J0EUA3"/>
<organism evidence="1 2">
    <name type="scientific">Pseudomonas frederiksbergensis</name>
    <dbReference type="NCBI Taxonomy" id="104087"/>
    <lineage>
        <taxon>Bacteria</taxon>
        <taxon>Pseudomonadati</taxon>
        <taxon>Pseudomonadota</taxon>
        <taxon>Gammaproteobacteria</taxon>
        <taxon>Pseudomonadales</taxon>
        <taxon>Pseudomonadaceae</taxon>
        <taxon>Pseudomonas</taxon>
    </lineage>
</organism>
<sequence>MALARPKRRLQSISRPETVWKYCKRAASVRKLLRGVAIIEVALRRQKRPLSSVLNGRDGWGISGRELQGCIQRTLLNLRPLAELGGVHIVILRGRFFMHFRQVFIQ</sequence>
<name>A0A1J0EUA3_9PSED</name>
<protein>
    <submittedName>
        <fullName evidence="1">Uncharacterized protein</fullName>
    </submittedName>
</protein>
<reference evidence="2" key="1">
    <citation type="submission" date="2016-10" db="EMBL/GenBank/DDBJ databases">
        <title>Pseudomonas frederiksbergensis ERGS4:02 complete genome.</title>
        <authorList>
            <person name="Kumar R."/>
            <person name="Acharya V."/>
            <person name="Singh D."/>
        </authorList>
    </citation>
    <scope>NUCLEOTIDE SEQUENCE [LARGE SCALE GENOMIC DNA]</scope>
    <source>
        <strain evidence="2">ERGS4:02</strain>
        <plasmid evidence="2">Plasmid unnamed1</plasmid>
    </source>
</reference>